<evidence type="ECO:0000259" key="1">
    <source>
        <dbReference type="Pfam" id="PF02602"/>
    </source>
</evidence>
<dbReference type="EMBL" id="FWFV01000006">
    <property type="protein sequence ID" value="SLN51576.1"/>
    <property type="molecule type" value="Genomic_DNA"/>
</dbReference>
<organism evidence="2 3">
    <name type="scientific">Palleronia marisminoris</name>
    <dbReference type="NCBI Taxonomy" id="315423"/>
    <lineage>
        <taxon>Bacteria</taxon>
        <taxon>Pseudomonadati</taxon>
        <taxon>Pseudomonadota</taxon>
        <taxon>Alphaproteobacteria</taxon>
        <taxon>Rhodobacterales</taxon>
        <taxon>Roseobacteraceae</taxon>
        <taxon>Palleronia</taxon>
    </lineage>
</organism>
<gene>
    <name evidence="2" type="ORF">PAM7066_02359</name>
</gene>
<reference evidence="2 3" key="1">
    <citation type="submission" date="2017-03" db="EMBL/GenBank/DDBJ databases">
        <authorList>
            <person name="Afonso C.L."/>
            <person name="Miller P.J."/>
            <person name="Scott M.A."/>
            <person name="Spackman E."/>
            <person name="Goraichik I."/>
            <person name="Dimitrov K.M."/>
            <person name="Suarez D.L."/>
            <person name="Swayne D.E."/>
        </authorList>
    </citation>
    <scope>NUCLEOTIDE SEQUENCE [LARGE SCALE GENOMIC DNA]</scope>
    <source>
        <strain evidence="2 3">CECT 7066</strain>
    </source>
</reference>
<dbReference type="InterPro" id="IPR003754">
    <property type="entry name" value="4pyrrol_synth_uPrphyn_synth"/>
</dbReference>
<dbReference type="GO" id="GO:0033014">
    <property type="term" value="P:tetrapyrrole biosynthetic process"/>
    <property type="evidence" value="ECO:0007669"/>
    <property type="project" value="InterPro"/>
</dbReference>
<dbReference type="GO" id="GO:0004852">
    <property type="term" value="F:uroporphyrinogen-III synthase activity"/>
    <property type="evidence" value="ECO:0007669"/>
    <property type="project" value="InterPro"/>
</dbReference>
<proteinExistence type="predicted"/>
<protein>
    <submittedName>
        <fullName evidence="2">Uroporphyrinogen-III synthase</fullName>
    </submittedName>
</protein>
<evidence type="ECO:0000313" key="2">
    <source>
        <dbReference type="EMBL" id="SLN51576.1"/>
    </source>
</evidence>
<dbReference type="Proteomes" id="UP000193870">
    <property type="component" value="Unassembled WGS sequence"/>
</dbReference>
<dbReference type="SUPFAM" id="SSF69618">
    <property type="entry name" value="HemD-like"/>
    <property type="match status" value="1"/>
</dbReference>
<dbReference type="AlphaFoldDB" id="A0A1Y5SY18"/>
<dbReference type="Pfam" id="PF02602">
    <property type="entry name" value="HEM4"/>
    <property type="match status" value="1"/>
</dbReference>
<keyword evidence="3" id="KW-1185">Reference proteome</keyword>
<feature type="domain" description="Tetrapyrrole biosynthesis uroporphyrinogen III synthase" evidence="1">
    <location>
        <begin position="13"/>
        <end position="193"/>
    </location>
</feature>
<dbReference type="Gene3D" id="3.40.50.10090">
    <property type="match status" value="1"/>
</dbReference>
<sequence>MIVLTRPLPAARRFARALRQLGMDAPILFSPVLEIVPLGGGPLPDGTLVFTSENGVAAASELGSLAGRTVITVGERTAAAARAAGAEAEVLGGDVAALGDAILARGGGPYVHLHGRHVTGDLAGRLQEAGIAAEGRAIYDQRAKPLTEAARSALMGPEPVVLPLFSARSASLTAAALDDRPVNLHVVALGPKVLDSWPWPMATLGADRTDMSAMADATVAAWRDARG</sequence>
<dbReference type="STRING" id="315423.SAMN04488020_106126"/>
<evidence type="ECO:0000313" key="3">
    <source>
        <dbReference type="Proteomes" id="UP000193870"/>
    </source>
</evidence>
<dbReference type="InterPro" id="IPR036108">
    <property type="entry name" value="4pyrrol_syn_uPrphyn_synt_sf"/>
</dbReference>
<accession>A0A1Y5SY18</accession>
<name>A0A1Y5SY18_9RHOB</name>
<dbReference type="RefSeq" id="WP_175484631.1">
    <property type="nucleotide sequence ID" value="NZ_FOPF01000006.1"/>
</dbReference>